<evidence type="ECO:0000256" key="1">
    <source>
        <dbReference type="SAM" id="MobiDB-lite"/>
    </source>
</evidence>
<evidence type="ECO:0000313" key="2">
    <source>
        <dbReference type="EMBL" id="KAJ1177666.1"/>
    </source>
</evidence>
<dbReference type="AlphaFoldDB" id="A0AAV7TN06"/>
<dbReference type="Proteomes" id="UP001066276">
    <property type="component" value="Chromosome 3_2"/>
</dbReference>
<keyword evidence="3" id="KW-1185">Reference proteome</keyword>
<evidence type="ECO:0000313" key="3">
    <source>
        <dbReference type="Proteomes" id="UP001066276"/>
    </source>
</evidence>
<comment type="caution">
    <text evidence="2">The sequence shown here is derived from an EMBL/GenBank/DDBJ whole genome shotgun (WGS) entry which is preliminary data.</text>
</comment>
<feature type="region of interest" description="Disordered" evidence="1">
    <location>
        <begin position="61"/>
        <end position="86"/>
    </location>
</feature>
<proteinExistence type="predicted"/>
<protein>
    <submittedName>
        <fullName evidence="2">Uncharacterized protein</fullName>
    </submittedName>
</protein>
<reference evidence="2" key="1">
    <citation type="journal article" date="2022" name="bioRxiv">
        <title>Sequencing and chromosome-scale assembly of the giantPleurodeles waltlgenome.</title>
        <authorList>
            <person name="Brown T."/>
            <person name="Elewa A."/>
            <person name="Iarovenko S."/>
            <person name="Subramanian E."/>
            <person name="Araus A.J."/>
            <person name="Petzold A."/>
            <person name="Susuki M."/>
            <person name="Suzuki K.-i.T."/>
            <person name="Hayashi T."/>
            <person name="Toyoda A."/>
            <person name="Oliveira C."/>
            <person name="Osipova E."/>
            <person name="Leigh N.D."/>
            <person name="Simon A."/>
            <person name="Yun M.H."/>
        </authorList>
    </citation>
    <scope>NUCLEOTIDE SEQUENCE</scope>
    <source>
        <strain evidence="2">20211129_DDA</strain>
        <tissue evidence="2">Liver</tissue>
    </source>
</reference>
<feature type="region of interest" description="Disordered" evidence="1">
    <location>
        <begin position="1"/>
        <end position="47"/>
    </location>
</feature>
<name>A0AAV7TN06_PLEWA</name>
<sequence>MQPARSSGHISQGSEVRTQSSPASVTSHTHSWPVPAATPDPIVGHGLQLPGRPLLHVSLPHHRAVRPGNGSTHDVLRHQGVASRPK</sequence>
<dbReference type="EMBL" id="JANPWB010000006">
    <property type="protein sequence ID" value="KAJ1177666.1"/>
    <property type="molecule type" value="Genomic_DNA"/>
</dbReference>
<organism evidence="2 3">
    <name type="scientific">Pleurodeles waltl</name>
    <name type="common">Iberian ribbed newt</name>
    <dbReference type="NCBI Taxonomy" id="8319"/>
    <lineage>
        <taxon>Eukaryota</taxon>
        <taxon>Metazoa</taxon>
        <taxon>Chordata</taxon>
        <taxon>Craniata</taxon>
        <taxon>Vertebrata</taxon>
        <taxon>Euteleostomi</taxon>
        <taxon>Amphibia</taxon>
        <taxon>Batrachia</taxon>
        <taxon>Caudata</taxon>
        <taxon>Salamandroidea</taxon>
        <taxon>Salamandridae</taxon>
        <taxon>Pleurodelinae</taxon>
        <taxon>Pleurodeles</taxon>
    </lineage>
</organism>
<accession>A0AAV7TN06</accession>
<gene>
    <name evidence="2" type="ORF">NDU88_002918</name>
</gene>
<feature type="compositionally biased region" description="Polar residues" evidence="1">
    <location>
        <begin position="1"/>
        <end position="30"/>
    </location>
</feature>